<accession>A0A0U9HPA1</accession>
<protein>
    <recommendedName>
        <fullName evidence="8">tRNA-specific adenosine deaminase</fullName>
        <ecNumber evidence="8">3.5.4.33</ecNumber>
    </recommendedName>
</protein>
<keyword evidence="4 8" id="KW-0479">Metal-binding</keyword>
<dbReference type="STRING" id="86166.TAGGR_11013"/>
<evidence type="ECO:0000256" key="8">
    <source>
        <dbReference type="HAMAP-Rule" id="MF_00972"/>
    </source>
</evidence>
<name>A0A0U9HPA1_9BACT</name>
<dbReference type="Gene3D" id="3.40.140.10">
    <property type="entry name" value="Cytidine Deaminase, domain 2"/>
    <property type="match status" value="1"/>
</dbReference>
<dbReference type="InterPro" id="IPR058535">
    <property type="entry name" value="MafB19-deam"/>
</dbReference>
<dbReference type="SUPFAM" id="SSF53927">
    <property type="entry name" value="Cytidine deaminase-like"/>
    <property type="match status" value="1"/>
</dbReference>
<dbReference type="GO" id="GO:0008270">
    <property type="term" value="F:zinc ion binding"/>
    <property type="evidence" value="ECO:0007669"/>
    <property type="project" value="UniProtKB-UniRule"/>
</dbReference>
<comment type="cofactor">
    <cofactor evidence="8">
        <name>Zn(2+)</name>
        <dbReference type="ChEBI" id="CHEBI:29105"/>
    </cofactor>
    <text evidence="8">Binds 1 zinc ion per subunit.</text>
</comment>
<dbReference type="InterPro" id="IPR002125">
    <property type="entry name" value="CMP_dCMP_dom"/>
</dbReference>
<comment type="caution">
    <text evidence="10">The sequence shown here is derived from an EMBL/GenBank/DDBJ whole genome shotgun (WGS) entry which is preliminary data.</text>
</comment>
<evidence type="ECO:0000256" key="7">
    <source>
        <dbReference type="ARBA" id="ARBA00048045"/>
    </source>
</evidence>
<dbReference type="GO" id="GO:0002100">
    <property type="term" value="P:tRNA wobble adenosine to inosine editing"/>
    <property type="evidence" value="ECO:0007669"/>
    <property type="project" value="UniProtKB-UniRule"/>
</dbReference>
<dbReference type="FunFam" id="3.40.140.10:FF:000005">
    <property type="entry name" value="tRNA-specific adenosine deaminase"/>
    <property type="match status" value="1"/>
</dbReference>
<keyword evidence="3 8" id="KW-0819">tRNA processing</keyword>
<dbReference type="PANTHER" id="PTHR11079:SF202">
    <property type="entry name" value="TRNA-SPECIFIC ADENOSINE DEAMINASE"/>
    <property type="match status" value="1"/>
</dbReference>
<feature type="binding site" evidence="8">
    <location>
        <position position="46"/>
    </location>
    <ligand>
        <name>Zn(2+)</name>
        <dbReference type="ChEBI" id="CHEBI:29105"/>
        <note>catalytic</note>
    </ligand>
</feature>
<dbReference type="CDD" id="cd01285">
    <property type="entry name" value="nucleoside_deaminase"/>
    <property type="match status" value="1"/>
</dbReference>
<dbReference type="EC" id="3.5.4.33" evidence="8"/>
<evidence type="ECO:0000256" key="1">
    <source>
        <dbReference type="ARBA" id="ARBA00010669"/>
    </source>
</evidence>
<dbReference type="EMBL" id="BCNO01000001">
    <property type="protein sequence ID" value="GAQ94827.1"/>
    <property type="molecule type" value="Genomic_DNA"/>
</dbReference>
<comment type="function">
    <text evidence="8">Catalyzes the deamination of adenosine to inosine at the wobble position 34 of tRNA(Arg2).</text>
</comment>
<dbReference type="Proteomes" id="UP000054976">
    <property type="component" value="Unassembled WGS sequence"/>
</dbReference>
<dbReference type="HAMAP" id="MF_00972">
    <property type="entry name" value="tRNA_aden_deaminase"/>
    <property type="match status" value="1"/>
</dbReference>
<dbReference type="PROSITE" id="PS51747">
    <property type="entry name" value="CYT_DCMP_DEAMINASES_2"/>
    <property type="match status" value="1"/>
</dbReference>
<evidence type="ECO:0000256" key="4">
    <source>
        <dbReference type="ARBA" id="ARBA00022723"/>
    </source>
</evidence>
<dbReference type="InterPro" id="IPR016192">
    <property type="entry name" value="APOBEC/CMP_deaminase_Zn-bd"/>
</dbReference>
<evidence type="ECO:0000256" key="2">
    <source>
        <dbReference type="ARBA" id="ARBA00011738"/>
    </source>
</evidence>
<keyword evidence="6 8" id="KW-0862">Zinc</keyword>
<organism evidence="10 11">
    <name type="scientific">Thermodesulfovibrio aggregans</name>
    <dbReference type="NCBI Taxonomy" id="86166"/>
    <lineage>
        <taxon>Bacteria</taxon>
        <taxon>Pseudomonadati</taxon>
        <taxon>Nitrospirota</taxon>
        <taxon>Thermodesulfovibrionia</taxon>
        <taxon>Thermodesulfovibrionales</taxon>
        <taxon>Thermodesulfovibrionaceae</taxon>
        <taxon>Thermodesulfovibrio</taxon>
    </lineage>
</organism>
<feature type="binding site" evidence="8">
    <location>
        <position position="76"/>
    </location>
    <ligand>
        <name>Zn(2+)</name>
        <dbReference type="ChEBI" id="CHEBI:29105"/>
        <note>catalytic</note>
    </ligand>
</feature>
<keyword evidence="11" id="KW-1185">Reference proteome</keyword>
<dbReference type="InterPro" id="IPR028883">
    <property type="entry name" value="tRNA_aden_deaminase"/>
</dbReference>
<comment type="similarity">
    <text evidence="1">Belongs to the cytidine and deoxycytidylate deaminase family. ADAT2 subfamily.</text>
</comment>
<dbReference type="GO" id="GO:0052717">
    <property type="term" value="F:tRNA-specific adenosine-34 deaminase activity"/>
    <property type="evidence" value="ECO:0007669"/>
    <property type="project" value="UniProtKB-UniRule"/>
</dbReference>
<evidence type="ECO:0000256" key="3">
    <source>
        <dbReference type="ARBA" id="ARBA00022694"/>
    </source>
</evidence>
<reference evidence="11" key="1">
    <citation type="submission" date="2016-01" db="EMBL/GenBank/DDBJ databases">
        <title>Draft genome sequence of Thermodesulfovibrio aggregans strain TGE-P1.</title>
        <authorList>
            <person name="Sekiguchi Y."/>
            <person name="Ohashi A."/>
            <person name="Matsuura N."/>
            <person name="Tourlousse M.D."/>
        </authorList>
    </citation>
    <scope>NUCLEOTIDE SEQUENCE [LARGE SCALE GENOMIC DNA]</scope>
    <source>
        <strain evidence="11">TGE-P1</strain>
    </source>
</reference>
<feature type="domain" description="CMP/dCMP-type deaminase" evidence="9">
    <location>
        <begin position="1"/>
        <end position="104"/>
    </location>
</feature>
<sequence>MKEALEEAQKAYELGEVPVGAVIVVDGEIIARAYNIKETTNDPTAHAEIVAIRQAANALGAWRLTDATLYITKEPCVMCCGAIINARIKRVVYGCNDSKGGGALSLYRILQDPRLNHQVEIKHGILEKECREILQRFFRELRNQ</sequence>
<comment type="catalytic activity">
    <reaction evidence="7 8">
        <text>adenosine(34) in tRNA + H2O + H(+) = inosine(34) in tRNA + NH4(+)</text>
        <dbReference type="Rhea" id="RHEA:43168"/>
        <dbReference type="Rhea" id="RHEA-COMP:10373"/>
        <dbReference type="Rhea" id="RHEA-COMP:10374"/>
        <dbReference type="ChEBI" id="CHEBI:15377"/>
        <dbReference type="ChEBI" id="CHEBI:15378"/>
        <dbReference type="ChEBI" id="CHEBI:28938"/>
        <dbReference type="ChEBI" id="CHEBI:74411"/>
        <dbReference type="ChEBI" id="CHEBI:82852"/>
        <dbReference type="EC" id="3.5.4.33"/>
    </reaction>
</comment>
<dbReference type="InterPro" id="IPR016193">
    <property type="entry name" value="Cytidine_deaminase-like"/>
</dbReference>
<evidence type="ECO:0000256" key="5">
    <source>
        <dbReference type="ARBA" id="ARBA00022801"/>
    </source>
</evidence>
<evidence type="ECO:0000313" key="10">
    <source>
        <dbReference type="EMBL" id="GAQ94827.1"/>
    </source>
</evidence>
<feature type="active site" description="Proton donor" evidence="8">
    <location>
        <position position="48"/>
    </location>
</feature>
<feature type="binding site" evidence="8">
    <location>
        <position position="79"/>
    </location>
    <ligand>
        <name>Zn(2+)</name>
        <dbReference type="ChEBI" id="CHEBI:29105"/>
        <note>catalytic</note>
    </ligand>
</feature>
<proteinExistence type="inferred from homology"/>
<dbReference type="NCBIfam" id="NF008113">
    <property type="entry name" value="PRK10860.1"/>
    <property type="match status" value="1"/>
</dbReference>
<comment type="subunit">
    <text evidence="2 8">Homodimer.</text>
</comment>
<dbReference type="Pfam" id="PF14437">
    <property type="entry name" value="MafB19-deam"/>
    <property type="match status" value="1"/>
</dbReference>
<evidence type="ECO:0000259" key="9">
    <source>
        <dbReference type="PROSITE" id="PS51747"/>
    </source>
</evidence>
<evidence type="ECO:0000313" key="11">
    <source>
        <dbReference type="Proteomes" id="UP000054976"/>
    </source>
</evidence>
<dbReference type="AlphaFoldDB" id="A0A0U9HPA1"/>
<dbReference type="PROSITE" id="PS00903">
    <property type="entry name" value="CYT_DCMP_DEAMINASES_1"/>
    <property type="match status" value="1"/>
</dbReference>
<keyword evidence="5 8" id="KW-0378">Hydrolase</keyword>
<dbReference type="PANTHER" id="PTHR11079">
    <property type="entry name" value="CYTOSINE DEAMINASE FAMILY MEMBER"/>
    <property type="match status" value="1"/>
</dbReference>
<gene>
    <name evidence="8" type="primary">tadA</name>
    <name evidence="10" type="ORF">TAGGR_11013</name>
</gene>
<evidence type="ECO:0000256" key="6">
    <source>
        <dbReference type="ARBA" id="ARBA00022833"/>
    </source>
</evidence>